<evidence type="ECO:0000313" key="1">
    <source>
        <dbReference type="EMBL" id="GAH77515.1"/>
    </source>
</evidence>
<dbReference type="AlphaFoldDB" id="X1J7Q3"/>
<feature type="non-terminal residue" evidence="1">
    <location>
        <position position="1"/>
    </location>
</feature>
<accession>X1J7Q3</accession>
<sequence length="46" mass="5015">RLLPDGLAEKSPQRLSEARAAAQKSIKLDGEGQGREILQLIDEAEL</sequence>
<name>X1J7Q3_9ZZZZ</name>
<reference evidence="1" key="1">
    <citation type="journal article" date="2014" name="Front. Microbiol.">
        <title>High frequency of phylogenetically diverse reductive dehalogenase-homologous genes in deep subseafloor sedimentary metagenomes.</title>
        <authorList>
            <person name="Kawai M."/>
            <person name="Futagami T."/>
            <person name="Toyoda A."/>
            <person name="Takaki Y."/>
            <person name="Nishi S."/>
            <person name="Hori S."/>
            <person name="Arai W."/>
            <person name="Tsubouchi T."/>
            <person name="Morono Y."/>
            <person name="Uchiyama I."/>
            <person name="Ito T."/>
            <person name="Fujiyama A."/>
            <person name="Inagaki F."/>
            <person name="Takami H."/>
        </authorList>
    </citation>
    <scope>NUCLEOTIDE SEQUENCE</scope>
    <source>
        <strain evidence="1">Expedition CK06-06</strain>
    </source>
</reference>
<protein>
    <submittedName>
        <fullName evidence="1">Uncharacterized protein</fullName>
    </submittedName>
</protein>
<gene>
    <name evidence="1" type="ORF">S03H2_60613</name>
</gene>
<proteinExistence type="predicted"/>
<comment type="caution">
    <text evidence="1">The sequence shown here is derived from an EMBL/GenBank/DDBJ whole genome shotgun (WGS) entry which is preliminary data.</text>
</comment>
<dbReference type="EMBL" id="BARU01039076">
    <property type="protein sequence ID" value="GAH77515.1"/>
    <property type="molecule type" value="Genomic_DNA"/>
</dbReference>
<organism evidence="1">
    <name type="scientific">marine sediment metagenome</name>
    <dbReference type="NCBI Taxonomy" id="412755"/>
    <lineage>
        <taxon>unclassified sequences</taxon>
        <taxon>metagenomes</taxon>
        <taxon>ecological metagenomes</taxon>
    </lineage>
</organism>